<comment type="similarity">
    <text evidence="2 7">Belongs to the peroxisomal membrane protein PXMP2/4 family.</text>
</comment>
<dbReference type="EMBL" id="AJWK01001011">
    <property type="status" value="NOT_ANNOTATED_CDS"/>
    <property type="molecule type" value="Genomic_DNA"/>
</dbReference>
<organism evidence="8 9">
    <name type="scientific">Lutzomyia longipalpis</name>
    <name type="common">Sand fly</name>
    <dbReference type="NCBI Taxonomy" id="7200"/>
    <lineage>
        <taxon>Eukaryota</taxon>
        <taxon>Metazoa</taxon>
        <taxon>Ecdysozoa</taxon>
        <taxon>Arthropoda</taxon>
        <taxon>Hexapoda</taxon>
        <taxon>Insecta</taxon>
        <taxon>Pterygota</taxon>
        <taxon>Neoptera</taxon>
        <taxon>Endopterygota</taxon>
        <taxon>Diptera</taxon>
        <taxon>Nematocera</taxon>
        <taxon>Psychodoidea</taxon>
        <taxon>Psychodidae</taxon>
        <taxon>Lutzomyia</taxon>
        <taxon>Lutzomyia</taxon>
    </lineage>
</organism>
<reference evidence="8" key="1">
    <citation type="submission" date="2020-05" db="UniProtKB">
        <authorList>
            <consortium name="EnsemblMetazoa"/>
        </authorList>
    </citation>
    <scope>IDENTIFICATION</scope>
    <source>
        <strain evidence="8">Jacobina</strain>
    </source>
</reference>
<dbReference type="GO" id="GO:0016020">
    <property type="term" value="C:membrane"/>
    <property type="evidence" value="ECO:0007669"/>
    <property type="project" value="UniProtKB-SubCell"/>
</dbReference>
<dbReference type="PANTHER" id="PTHR11266">
    <property type="entry name" value="PEROXISOMAL MEMBRANE PROTEIN 2, PXMP2 MPV17"/>
    <property type="match status" value="1"/>
</dbReference>
<accession>A0A1B0GGZ8</accession>
<evidence type="ECO:0000256" key="4">
    <source>
        <dbReference type="ARBA" id="ARBA00022989"/>
    </source>
</evidence>
<dbReference type="InterPro" id="IPR007248">
    <property type="entry name" value="Mpv17_PMP22"/>
</dbReference>
<name>A0A1B0GGZ8_LUTLO</name>
<proteinExistence type="inferred from homology"/>
<comment type="subcellular location">
    <subcellularLocation>
        <location evidence="1">Membrane</location>
        <topology evidence="1">Multi-pass membrane protein</topology>
    </subcellularLocation>
</comment>
<keyword evidence="9" id="KW-1185">Reference proteome</keyword>
<dbReference type="GO" id="GO:0005739">
    <property type="term" value="C:mitochondrion"/>
    <property type="evidence" value="ECO:0007669"/>
    <property type="project" value="TreeGrafter"/>
</dbReference>
<dbReference type="Proteomes" id="UP000092461">
    <property type="component" value="Unassembled WGS sequence"/>
</dbReference>
<dbReference type="AlphaFoldDB" id="A0A1B0GGZ8"/>
<keyword evidence="4 7" id="KW-1133">Transmembrane helix</keyword>
<dbReference type="GO" id="GO:0015267">
    <property type="term" value="F:channel activity"/>
    <property type="evidence" value="ECO:0007669"/>
    <property type="project" value="TreeGrafter"/>
</dbReference>
<dbReference type="EnsemblMetazoa" id="LLOJ000270-RA">
    <property type="protein sequence ID" value="LLOJ000270-PA"/>
    <property type="gene ID" value="LLOJ000270"/>
</dbReference>
<evidence type="ECO:0000256" key="7">
    <source>
        <dbReference type="RuleBase" id="RU363053"/>
    </source>
</evidence>
<evidence type="ECO:0000313" key="9">
    <source>
        <dbReference type="Proteomes" id="UP000092461"/>
    </source>
</evidence>
<feature type="transmembrane region" description="Helical" evidence="7">
    <location>
        <begin position="114"/>
        <end position="135"/>
    </location>
</feature>
<dbReference type="Pfam" id="PF04117">
    <property type="entry name" value="Mpv17_PMP22"/>
    <property type="match status" value="1"/>
</dbReference>
<dbReference type="VEuPathDB" id="VectorBase:LLONM1_010814"/>
<evidence type="ECO:0000256" key="5">
    <source>
        <dbReference type="ARBA" id="ARBA00023136"/>
    </source>
</evidence>
<evidence type="ECO:0000256" key="1">
    <source>
        <dbReference type="ARBA" id="ARBA00004141"/>
    </source>
</evidence>
<evidence type="ECO:0000256" key="6">
    <source>
        <dbReference type="ARBA" id="ARBA00049743"/>
    </source>
</evidence>
<dbReference type="VEuPathDB" id="VectorBase:LLOJ000270"/>
<keyword evidence="3 7" id="KW-0812">Transmembrane</keyword>
<protein>
    <recommendedName>
        <fullName evidence="6">Mitochondrial inner membrane protein Mpv17</fullName>
    </recommendedName>
</protein>
<sequence length="238" mass="27225">MSLIARISRFVPKSTIFLQAGKDNVRQISTGYRKALTRYPLLMQSLQTGILMASGDVIAQVVVEKTDNYNYLRTAQFSAIGLFMAGPGLRFWYGILDKHIHGRNVKIKTLKKVALDQLIFAPTFMLAFLGVLGVMKGQALPEIEDKIRADYVDILKTNYCIWPWVQLANFSIIPLNYQVLVVQFVAIFWNTYLSWKTNKSRENVPTILHYYENETVRKLPEVESAFRRSGRSAVLVLQ</sequence>
<dbReference type="GO" id="GO:1901858">
    <property type="term" value="P:regulation of mitochondrial DNA metabolic process"/>
    <property type="evidence" value="ECO:0007669"/>
    <property type="project" value="TreeGrafter"/>
</dbReference>
<keyword evidence="5 7" id="KW-0472">Membrane</keyword>
<feature type="transmembrane region" description="Helical" evidence="7">
    <location>
        <begin position="175"/>
        <end position="193"/>
    </location>
</feature>
<dbReference type="PANTHER" id="PTHR11266:SF17">
    <property type="entry name" value="PROTEIN MPV17"/>
    <property type="match status" value="1"/>
</dbReference>
<evidence type="ECO:0000256" key="3">
    <source>
        <dbReference type="ARBA" id="ARBA00022692"/>
    </source>
</evidence>
<evidence type="ECO:0000313" key="8">
    <source>
        <dbReference type="EnsemblMetazoa" id="LLOJ000270-PA"/>
    </source>
</evidence>
<evidence type="ECO:0000256" key="2">
    <source>
        <dbReference type="ARBA" id="ARBA00006824"/>
    </source>
</evidence>